<dbReference type="InterPro" id="IPR006143">
    <property type="entry name" value="RND_pump_MFP"/>
</dbReference>
<comment type="caution">
    <text evidence="3">The sequence shown here is derived from an EMBL/GenBank/DDBJ whole genome shotgun (WGS) entry which is preliminary data.</text>
</comment>
<dbReference type="Gene3D" id="2.40.420.20">
    <property type="match status" value="1"/>
</dbReference>
<evidence type="ECO:0000313" key="3">
    <source>
        <dbReference type="EMBL" id="KGN84826.1"/>
    </source>
</evidence>
<dbReference type="PROSITE" id="PS51257">
    <property type="entry name" value="PROKAR_LIPOPROTEIN"/>
    <property type="match status" value="1"/>
</dbReference>
<dbReference type="Gene3D" id="2.40.50.100">
    <property type="match status" value="1"/>
</dbReference>
<sequence>MQLSGYRVVWLPFIFLMALSVVGCNGDKKKTADTSSGEDMELFTSGGDTIDVQIAELKLGPFDRQIVSHGKLRARETAVLQFEDSRQPLHRLYVRNGQHVVQGQKIAAIDDRRALLEVQKSEDEFKQRELDLQDVLVGMGYSPHDKSDIPADKLALACIKSGYNIAESNYKQAQLRLKHVCLTAPISGVVADLHAQEHTIPESGKPLCRVIGDSGFEVVFEVLESELSAIRTGERVEIRPVALRDVTAEGVLQEINPSVDDRGMVQVSAGLRNPSKNLFDGMNVEVRINQRMEERMVIPKSAVVLRSDKPVVFSVRNGTAAWNYVDIEAENAENYCIVSKTLKPGEMIVVDGNANLAHKTPVALRR</sequence>
<proteinExistence type="inferred from homology"/>
<keyword evidence="4" id="KW-1185">Reference proteome</keyword>
<feature type="domain" description="CusB-like beta-barrel" evidence="2">
    <location>
        <begin position="218"/>
        <end position="290"/>
    </location>
</feature>
<dbReference type="RefSeq" id="WP_039426381.1">
    <property type="nucleotide sequence ID" value="NZ_JRAK01000138.1"/>
</dbReference>
<protein>
    <submittedName>
        <fullName evidence="3">Cation transporter</fullName>
    </submittedName>
</protein>
<dbReference type="Gene3D" id="2.40.30.170">
    <property type="match status" value="1"/>
</dbReference>
<dbReference type="GO" id="GO:0015562">
    <property type="term" value="F:efflux transmembrane transporter activity"/>
    <property type="evidence" value="ECO:0007669"/>
    <property type="project" value="TreeGrafter"/>
</dbReference>
<dbReference type="AlphaFoldDB" id="A0A0A2F1D7"/>
<evidence type="ECO:0000256" key="1">
    <source>
        <dbReference type="ARBA" id="ARBA00009477"/>
    </source>
</evidence>
<evidence type="ECO:0000313" key="4">
    <source>
        <dbReference type="Proteomes" id="UP000030146"/>
    </source>
</evidence>
<dbReference type="Gene3D" id="1.10.287.470">
    <property type="entry name" value="Helix hairpin bin"/>
    <property type="match status" value="1"/>
</dbReference>
<evidence type="ECO:0000259" key="2">
    <source>
        <dbReference type="Pfam" id="PF25954"/>
    </source>
</evidence>
<dbReference type="GO" id="GO:1990281">
    <property type="term" value="C:efflux pump complex"/>
    <property type="evidence" value="ECO:0007669"/>
    <property type="project" value="TreeGrafter"/>
</dbReference>
<dbReference type="Proteomes" id="UP000030146">
    <property type="component" value="Unassembled WGS sequence"/>
</dbReference>
<organism evidence="3 4">
    <name type="scientific">Porphyromonas gulae</name>
    <dbReference type="NCBI Taxonomy" id="111105"/>
    <lineage>
        <taxon>Bacteria</taxon>
        <taxon>Pseudomonadati</taxon>
        <taxon>Bacteroidota</taxon>
        <taxon>Bacteroidia</taxon>
        <taxon>Bacteroidales</taxon>
        <taxon>Porphyromonadaceae</taxon>
        <taxon>Porphyromonas</taxon>
    </lineage>
</organism>
<accession>A0A0A2F1D7</accession>
<dbReference type="PANTHER" id="PTHR30469:SF15">
    <property type="entry name" value="HLYD FAMILY OF SECRETION PROTEINS"/>
    <property type="match status" value="1"/>
</dbReference>
<dbReference type="InterPro" id="IPR058792">
    <property type="entry name" value="Beta-barrel_RND_2"/>
</dbReference>
<dbReference type="EMBL" id="JRAK01000138">
    <property type="protein sequence ID" value="KGN84826.1"/>
    <property type="molecule type" value="Genomic_DNA"/>
</dbReference>
<dbReference type="PANTHER" id="PTHR30469">
    <property type="entry name" value="MULTIDRUG RESISTANCE PROTEIN MDTA"/>
    <property type="match status" value="1"/>
</dbReference>
<reference evidence="3 4" key="1">
    <citation type="submission" date="2014-08" db="EMBL/GenBank/DDBJ databases">
        <title>Porphyromonas gulae strain:COT-052_OH3439 Genome sequencing.</title>
        <authorList>
            <person name="Wallis C."/>
            <person name="Deusch O."/>
            <person name="O'Flynn C."/>
            <person name="Davis I."/>
            <person name="Jospin G."/>
            <person name="Darling A.E."/>
            <person name="Coil D.A."/>
            <person name="Alexiev A."/>
            <person name="Horsfall A."/>
            <person name="Kirkwood N."/>
            <person name="Harris S."/>
            <person name="Eisen J.A."/>
        </authorList>
    </citation>
    <scope>NUCLEOTIDE SEQUENCE [LARGE SCALE GENOMIC DNA]</scope>
    <source>
        <strain evidence="4">COT-052 OH3439</strain>
    </source>
</reference>
<dbReference type="Pfam" id="PF25954">
    <property type="entry name" value="Beta-barrel_RND_2"/>
    <property type="match status" value="1"/>
</dbReference>
<dbReference type="SUPFAM" id="SSF111369">
    <property type="entry name" value="HlyD-like secretion proteins"/>
    <property type="match status" value="1"/>
</dbReference>
<dbReference type="NCBIfam" id="TIGR01730">
    <property type="entry name" value="RND_mfp"/>
    <property type="match status" value="1"/>
</dbReference>
<comment type="similarity">
    <text evidence="1">Belongs to the membrane fusion protein (MFP) (TC 8.A.1) family.</text>
</comment>
<gene>
    <name evidence="3" type="ORF">HR15_10360</name>
</gene>
<name>A0A0A2F1D7_9PORP</name>